<dbReference type="CDD" id="cd16833">
    <property type="entry name" value="YfiH"/>
    <property type="match status" value="1"/>
</dbReference>
<evidence type="ECO:0000256" key="4">
    <source>
        <dbReference type="ARBA" id="ARBA00022723"/>
    </source>
</evidence>
<dbReference type="PANTHER" id="PTHR30616">
    <property type="entry name" value="UNCHARACTERIZED PROTEIN YFIH"/>
    <property type="match status" value="1"/>
</dbReference>
<dbReference type="PANTHER" id="PTHR30616:SF2">
    <property type="entry name" value="PURINE NUCLEOSIDE PHOSPHORYLASE LACC1"/>
    <property type="match status" value="1"/>
</dbReference>
<evidence type="ECO:0000313" key="11">
    <source>
        <dbReference type="EMBL" id="OCR91334.1"/>
    </source>
</evidence>
<evidence type="ECO:0000256" key="7">
    <source>
        <dbReference type="ARBA" id="ARBA00047989"/>
    </source>
</evidence>
<evidence type="ECO:0000256" key="6">
    <source>
        <dbReference type="ARBA" id="ARBA00022833"/>
    </source>
</evidence>
<dbReference type="SUPFAM" id="SSF64438">
    <property type="entry name" value="CNF1/YfiH-like putative cysteine hydrolases"/>
    <property type="match status" value="1"/>
</dbReference>
<evidence type="ECO:0000256" key="2">
    <source>
        <dbReference type="ARBA" id="ARBA00007353"/>
    </source>
</evidence>
<keyword evidence="6" id="KW-0862">Zinc</keyword>
<name>A0AAX0HCP0_CAMFE</name>
<evidence type="ECO:0000256" key="1">
    <source>
        <dbReference type="ARBA" id="ARBA00000553"/>
    </source>
</evidence>
<dbReference type="KEGG" id="cfp:CR44_07125"/>
<accession>A0AAX0HCP0</accession>
<dbReference type="GO" id="GO:0016787">
    <property type="term" value="F:hydrolase activity"/>
    <property type="evidence" value="ECO:0007669"/>
    <property type="project" value="UniProtKB-KW"/>
</dbReference>
<evidence type="ECO:0000256" key="10">
    <source>
        <dbReference type="RuleBase" id="RU361274"/>
    </source>
</evidence>
<dbReference type="Gene3D" id="3.60.140.10">
    <property type="entry name" value="CNF1/YfiH-like putative cysteine hydrolases"/>
    <property type="match status" value="1"/>
</dbReference>
<dbReference type="NCBIfam" id="TIGR00726">
    <property type="entry name" value="peptidoglycan editing factor PgeF"/>
    <property type="match status" value="1"/>
</dbReference>
<protein>
    <recommendedName>
        <fullName evidence="10">Purine nucleoside phosphorylase</fullName>
    </recommendedName>
</protein>
<keyword evidence="5" id="KW-0378">Hydrolase</keyword>
<dbReference type="Proteomes" id="UP000093100">
    <property type="component" value="Unassembled WGS sequence"/>
</dbReference>
<dbReference type="EMBL" id="LFLK01000002">
    <property type="protein sequence ID" value="OCR91334.1"/>
    <property type="molecule type" value="Genomic_DNA"/>
</dbReference>
<dbReference type="InterPro" id="IPR003730">
    <property type="entry name" value="Cu_polyphenol_OxRdtase"/>
</dbReference>
<organism evidence="11 12">
    <name type="scientific">Campylobacter fetus subsp. testudinum</name>
    <dbReference type="NCBI Taxonomy" id="1507806"/>
    <lineage>
        <taxon>Bacteria</taxon>
        <taxon>Pseudomonadati</taxon>
        <taxon>Campylobacterota</taxon>
        <taxon>Epsilonproteobacteria</taxon>
        <taxon>Campylobacterales</taxon>
        <taxon>Campylobacteraceae</taxon>
        <taxon>Campylobacter</taxon>
    </lineage>
</organism>
<comment type="catalytic activity">
    <reaction evidence="7">
        <text>adenosine + H2O + H(+) = inosine + NH4(+)</text>
        <dbReference type="Rhea" id="RHEA:24408"/>
        <dbReference type="ChEBI" id="CHEBI:15377"/>
        <dbReference type="ChEBI" id="CHEBI:15378"/>
        <dbReference type="ChEBI" id="CHEBI:16335"/>
        <dbReference type="ChEBI" id="CHEBI:17596"/>
        <dbReference type="ChEBI" id="CHEBI:28938"/>
        <dbReference type="EC" id="3.5.4.4"/>
    </reaction>
    <physiologicalReaction direction="left-to-right" evidence="7">
        <dbReference type="Rhea" id="RHEA:24409"/>
    </physiologicalReaction>
</comment>
<dbReference type="InterPro" id="IPR011324">
    <property type="entry name" value="Cytotoxic_necrot_fac-like_cat"/>
</dbReference>
<reference evidence="11 12" key="1">
    <citation type="journal article" date="2016" name="Genome Biol. Evol.">
        <title>Comparative Genomics of Campylobacter fetus from Reptiles and Mammals Reveals Divergent Evolution in Host-Associated Lineages.</title>
        <authorList>
            <person name="Gilbert M.J."/>
            <person name="Miller W.G."/>
            <person name="Yee E."/>
            <person name="Zomer A.L."/>
            <person name="van der Graaf-van Bloois L."/>
            <person name="Fitzgerald C."/>
            <person name="Forbes K.J."/>
            <person name="Meric G."/>
            <person name="Sheppard S.K."/>
            <person name="Wagenaar J.A."/>
            <person name="Duim B."/>
        </authorList>
    </citation>
    <scope>NUCLEOTIDE SEQUENCE [LARGE SCALE GENOMIC DNA]</scope>
    <source>
        <strain evidence="11 12">12S02225-3</strain>
    </source>
</reference>
<evidence type="ECO:0000256" key="9">
    <source>
        <dbReference type="ARBA" id="ARBA00049893"/>
    </source>
</evidence>
<dbReference type="InterPro" id="IPR038371">
    <property type="entry name" value="Cu_polyphenol_OxRdtase_sf"/>
</dbReference>
<comment type="similarity">
    <text evidence="2 10">Belongs to the purine nucleoside phosphorylase YfiH/LACC1 family.</text>
</comment>
<proteinExistence type="inferred from homology"/>
<keyword evidence="3" id="KW-0808">Transferase</keyword>
<comment type="catalytic activity">
    <reaction evidence="9">
        <text>S-methyl-5'-thioadenosine + phosphate = 5-(methylsulfanyl)-alpha-D-ribose 1-phosphate + adenine</text>
        <dbReference type="Rhea" id="RHEA:11852"/>
        <dbReference type="ChEBI" id="CHEBI:16708"/>
        <dbReference type="ChEBI" id="CHEBI:17509"/>
        <dbReference type="ChEBI" id="CHEBI:43474"/>
        <dbReference type="ChEBI" id="CHEBI:58533"/>
        <dbReference type="EC" id="2.4.2.28"/>
    </reaction>
    <physiologicalReaction direction="left-to-right" evidence="9">
        <dbReference type="Rhea" id="RHEA:11853"/>
    </physiologicalReaction>
</comment>
<evidence type="ECO:0000256" key="8">
    <source>
        <dbReference type="ARBA" id="ARBA00048968"/>
    </source>
</evidence>
<dbReference type="AlphaFoldDB" id="A0AAX0HCP0"/>
<comment type="catalytic activity">
    <reaction evidence="8">
        <text>adenosine + phosphate = alpha-D-ribose 1-phosphate + adenine</text>
        <dbReference type="Rhea" id="RHEA:27642"/>
        <dbReference type="ChEBI" id="CHEBI:16335"/>
        <dbReference type="ChEBI" id="CHEBI:16708"/>
        <dbReference type="ChEBI" id="CHEBI:43474"/>
        <dbReference type="ChEBI" id="CHEBI:57720"/>
        <dbReference type="EC" id="2.4.2.1"/>
    </reaction>
    <physiologicalReaction direction="left-to-right" evidence="8">
        <dbReference type="Rhea" id="RHEA:27643"/>
    </physiologicalReaction>
</comment>
<evidence type="ECO:0000313" key="12">
    <source>
        <dbReference type="Proteomes" id="UP000093100"/>
    </source>
</evidence>
<evidence type="ECO:0000256" key="3">
    <source>
        <dbReference type="ARBA" id="ARBA00022679"/>
    </source>
</evidence>
<keyword evidence="4" id="KW-0479">Metal-binding</keyword>
<dbReference type="GO" id="GO:0005507">
    <property type="term" value="F:copper ion binding"/>
    <property type="evidence" value="ECO:0007669"/>
    <property type="project" value="TreeGrafter"/>
</dbReference>
<evidence type="ECO:0000256" key="5">
    <source>
        <dbReference type="ARBA" id="ARBA00022801"/>
    </source>
</evidence>
<gene>
    <name evidence="11" type="ORF">CFT12S02225_02225</name>
</gene>
<sequence>MLVCIENNDVLAGFSTKKGGVSNGVYESLNLATHVGDDKQNVFENREILRRNIGAKKLLFMDQIHCDEIFEIFSLDDEIPSCDAIITSLKNVALCVLVADCSPVLIYDKAQGKIAAIHAGRAGVTLQIVTKTIKKMGSKAINLKVVVGANISGKCYDIRNLDLGEFNKFKNGVKFDMNAALKYELDSLGVRDYEFSDICTHCDERFFSYRRDGVTGRFCGFIMLKDKL</sequence>
<dbReference type="GO" id="GO:0017061">
    <property type="term" value="F:S-methyl-5-thioadenosine phosphorylase activity"/>
    <property type="evidence" value="ECO:0007669"/>
    <property type="project" value="UniProtKB-EC"/>
</dbReference>
<dbReference type="Pfam" id="PF02578">
    <property type="entry name" value="Cu-oxidase_4"/>
    <property type="match status" value="1"/>
</dbReference>
<comment type="caution">
    <text evidence="11">The sequence shown here is derived from an EMBL/GenBank/DDBJ whole genome shotgun (WGS) entry which is preliminary data.</text>
</comment>
<dbReference type="RefSeq" id="WP_023385822.1">
    <property type="nucleotide sequence ID" value="NZ_CP009226.1"/>
</dbReference>
<comment type="catalytic activity">
    <reaction evidence="1">
        <text>inosine + phosphate = alpha-D-ribose 1-phosphate + hypoxanthine</text>
        <dbReference type="Rhea" id="RHEA:27646"/>
        <dbReference type="ChEBI" id="CHEBI:17368"/>
        <dbReference type="ChEBI" id="CHEBI:17596"/>
        <dbReference type="ChEBI" id="CHEBI:43474"/>
        <dbReference type="ChEBI" id="CHEBI:57720"/>
        <dbReference type="EC" id="2.4.2.1"/>
    </reaction>
    <physiologicalReaction direction="left-to-right" evidence="1">
        <dbReference type="Rhea" id="RHEA:27647"/>
    </physiologicalReaction>
</comment>